<dbReference type="GO" id="GO:0015421">
    <property type="term" value="F:ABC-type oligopeptide transporter activity"/>
    <property type="evidence" value="ECO:0007669"/>
    <property type="project" value="TreeGrafter"/>
</dbReference>
<dbReference type="GO" id="GO:0005524">
    <property type="term" value="F:ATP binding"/>
    <property type="evidence" value="ECO:0007669"/>
    <property type="project" value="UniProtKB-KW"/>
</dbReference>
<dbReference type="SUPFAM" id="SSF52540">
    <property type="entry name" value="P-loop containing nucleoside triphosphate hydrolases"/>
    <property type="match status" value="1"/>
</dbReference>
<gene>
    <name evidence="10" type="ORF">DFR49_1768</name>
</gene>
<dbReference type="Pfam" id="PF00005">
    <property type="entry name" value="ABC_tran"/>
    <property type="match status" value="1"/>
</dbReference>
<keyword evidence="6 7" id="KW-0472">Membrane</keyword>
<dbReference type="EMBL" id="QXDC01000003">
    <property type="protein sequence ID" value="RIA43546.1"/>
    <property type="molecule type" value="Genomic_DNA"/>
</dbReference>
<dbReference type="Gene3D" id="3.40.50.300">
    <property type="entry name" value="P-loop containing nucleotide triphosphate hydrolases"/>
    <property type="match status" value="1"/>
</dbReference>
<keyword evidence="2 7" id="KW-0812">Transmembrane</keyword>
<reference evidence="10 11" key="1">
    <citation type="submission" date="2018-08" db="EMBL/GenBank/DDBJ databases">
        <title>Genomic Encyclopedia of Type Strains, Phase IV (KMG-IV): sequencing the most valuable type-strain genomes for metagenomic binning, comparative biology and taxonomic classification.</title>
        <authorList>
            <person name="Goeker M."/>
        </authorList>
    </citation>
    <scope>NUCLEOTIDE SEQUENCE [LARGE SCALE GENOMIC DNA]</scope>
    <source>
        <strain evidence="10 11">DSM 25527</strain>
    </source>
</reference>
<evidence type="ECO:0000256" key="3">
    <source>
        <dbReference type="ARBA" id="ARBA00022741"/>
    </source>
</evidence>
<sequence length="700" mass="76143">MSERIGELVKELARIHSIDLAPDWIDRATGDTGEDRDAITRLTTSLGWDQPQPVRGKPRAHAFPMLVHSPTAGWWVAEQWETGDSFRVRGLGQEAVLPFSGDLSFFQVRFPDPLRGGRRLSAISIFRDALLQRKDLFVAGMIATLLSNVIALVTSLFSMQVYDRVIPRASFSTLIVLVIGVFVALLIDLALRITRALLVEREAQKIDTETSEFFFARAQSVRLDARSMGVGTMASQLRGLEQVRGVMSASSLFLIADLPFAALFVLVIFWLGGPLAIVPMISFPIALGLAFILAHGIRRSTDRAQISGNRKNGLLVESLDSAETVKANRGGWYMLGRWNRLLQEVHAHEYPVKRWSAVSSSIFTTLQQMTYVVLIAFGAYEVAGGRMTTGALVACAIITGRVNGPLIAQLPNFIIQWGYARSSLIQLDGILDLPQDHPAETANLRPESLHGQIRLERVAFVYPGAKEGLEIERLRIDPGERVGVIGGIGSGKSTLLRIVAGLYAPQQGSVTINGLDMTQVADDLLRQHIGYLPQEFRLINGSLRDNILLGLPDPGDKVLLDAATTTGLSHLIARHPWGLDLPISEGGRGLSGGQRTLTGLTRLLLSDPGLWLLDEPTSNLDAGTEKTVLAAIQAKMRDDSTFVMVTHKMSLLKLVDRVIVLAGGRVTIDGPTAEVLKRLQTSGVAQIKRAGAPAGIRGAA</sequence>
<evidence type="ECO:0000256" key="2">
    <source>
        <dbReference type="ARBA" id="ARBA00022692"/>
    </source>
</evidence>
<dbReference type="InterPro" id="IPR039421">
    <property type="entry name" value="Type_1_exporter"/>
</dbReference>
<dbReference type="AlphaFoldDB" id="A0A397P1V8"/>
<accession>A0A397P1V8</accession>
<evidence type="ECO:0000256" key="4">
    <source>
        <dbReference type="ARBA" id="ARBA00022840"/>
    </source>
</evidence>
<dbReference type="PANTHER" id="PTHR43394">
    <property type="entry name" value="ATP-DEPENDENT PERMEASE MDL1, MITOCHONDRIAL"/>
    <property type="match status" value="1"/>
</dbReference>
<organism evidence="10 11">
    <name type="scientific">Hephaestia caeni</name>
    <dbReference type="NCBI Taxonomy" id="645617"/>
    <lineage>
        <taxon>Bacteria</taxon>
        <taxon>Pseudomonadati</taxon>
        <taxon>Pseudomonadota</taxon>
        <taxon>Alphaproteobacteria</taxon>
        <taxon>Sphingomonadales</taxon>
        <taxon>Sphingomonadaceae</taxon>
        <taxon>Hephaestia</taxon>
    </lineage>
</organism>
<feature type="domain" description="ABC transmembrane type-1" evidence="9">
    <location>
        <begin position="138"/>
        <end position="406"/>
    </location>
</feature>
<feature type="transmembrane region" description="Helical" evidence="7">
    <location>
        <begin position="169"/>
        <end position="191"/>
    </location>
</feature>
<keyword evidence="4 10" id="KW-0067">ATP-binding</keyword>
<evidence type="ECO:0000259" key="9">
    <source>
        <dbReference type="PROSITE" id="PS50929"/>
    </source>
</evidence>
<evidence type="ECO:0000256" key="1">
    <source>
        <dbReference type="ARBA" id="ARBA00004651"/>
    </source>
</evidence>
<keyword evidence="11" id="KW-1185">Reference proteome</keyword>
<keyword evidence="5 7" id="KW-1133">Transmembrane helix</keyword>
<feature type="transmembrane region" description="Helical" evidence="7">
    <location>
        <begin position="252"/>
        <end position="271"/>
    </location>
</feature>
<protein>
    <submittedName>
        <fullName evidence="10">ATP-binding cassette subfamily C protein LapB</fullName>
    </submittedName>
</protein>
<dbReference type="OrthoDB" id="9787557at2"/>
<dbReference type="PANTHER" id="PTHR43394:SF1">
    <property type="entry name" value="ATP-BINDING CASSETTE SUB-FAMILY B MEMBER 10, MITOCHONDRIAL"/>
    <property type="match status" value="1"/>
</dbReference>
<evidence type="ECO:0000313" key="11">
    <source>
        <dbReference type="Proteomes" id="UP000266568"/>
    </source>
</evidence>
<evidence type="ECO:0000256" key="6">
    <source>
        <dbReference type="ARBA" id="ARBA00023136"/>
    </source>
</evidence>
<dbReference type="InterPro" id="IPR036640">
    <property type="entry name" value="ABC1_TM_sf"/>
</dbReference>
<dbReference type="InterPro" id="IPR011527">
    <property type="entry name" value="ABC1_TM_dom"/>
</dbReference>
<dbReference type="SMART" id="SM00382">
    <property type="entry name" value="AAA"/>
    <property type="match status" value="1"/>
</dbReference>
<dbReference type="PROSITE" id="PS50893">
    <property type="entry name" value="ABC_TRANSPORTER_2"/>
    <property type="match status" value="1"/>
</dbReference>
<evidence type="ECO:0000259" key="8">
    <source>
        <dbReference type="PROSITE" id="PS50893"/>
    </source>
</evidence>
<feature type="domain" description="ABC transporter" evidence="8">
    <location>
        <begin position="453"/>
        <end position="688"/>
    </location>
</feature>
<dbReference type="SUPFAM" id="SSF90123">
    <property type="entry name" value="ABC transporter transmembrane region"/>
    <property type="match status" value="1"/>
</dbReference>
<dbReference type="Gene3D" id="1.20.1560.10">
    <property type="entry name" value="ABC transporter type 1, transmembrane domain"/>
    <property type="match status" value="1"/>
</dbReference>
<dbReference type="Proteomes" id="UP000266568">
    <property type="component" value="Unassembled WGS sequence"/>
</dbReference>
<keyword evidence="3" id="KW-0547">Nucleotide-binding</keyword>
<proteinExistence type="predicted"/>
<feature type="transmembrane region" description="Helical" evidence="7">
    <location>
        <begin position="136"/>
        <end position="157"/>
    </location>
</feature>
<dbReference type="InterPro" id="IPR003593">
    <property type="entry name" value="AAA+_ATPase"/>
</dbReference>
<dbReference type="InterPro" id="IPR027417">
    <property type="entry name" value="P-loop_NTPase"/>
</dbReference>
<dbReference type="GO" id="GO:0005886">
    <property type="term" value="C:plasma membrane"/>
    <property type="evidence" value="ECO:0007669"/>
    <property type="project" value="UniProtKB-SubCell"/>
</dbReference>
<dbReference type="GO" id="GO:0016887">
    <property type="term" value="F:ATP hydrolysis activity"/>
    <property type="evidence" value="ECO:0007669"/>
    <property type="project" value="InterPro"/>
</dbReference>
<comment type="subcellular location">
    <subcellularLocation>
        <location evidence="1">Cell membrane</location>
        <topology evidence="1">Multi-pass membrane protein</topology>
    </subcellularLocation>
</comment>
<evidence type="ECO:0000256" key="7">
    <source>
        <dbReference type="SAM" id="Phobius"/>
    </source>
</evidence>
<dbReference type="InterPro" id="IPR003439">
    <property type="entry name" value="ABC_transporter-like_ATP-bd"/>
</dbReference>
<dbReference type="Pfam" id="PF00664">
    <property type="entry name" value="ABC_membrane"/>
    <property type="match status" value="1"/>
</dbReference>
<dbReference type="PROSITE" id="PS50929">
    <property type="entry name" value="ABC_TM1F"/>
    <property type="match status" value="1"/>
</dbReference>
<comment type="caution">
    <text evidence="10">The sequence shown here is derived from an EMBL/GenBank/DDBJ whole genome shotgun (WGS) entry which is preliminary data.</text>
</comment>
<name>A0A397P1V8_9SPHN</name>
<evidence type="ECO:0000313" key="10">
    <source>
        <dbReference type="EMBL" id="RIA43546.1"/>
    </source>
</evidence>
<evidence type="ECO:0000256" key="5">
    <source>
        <dbReference type="ARBA" id="ARBA00022989"/>
    </source>
</evidence>
<feature type="transmembrane region" description="Helical" evidence="7">
    <location>
        <begin position="277"/>
        <end position="297"/>
    </location>
</feature>